<feature type="coiled-coil region" evidence="5">
    <location>
        <begin position="150"/>
        <end position="233"/>
    </location>
</feature>
<accession>A0A0N0X8V6</accession>
<dbReference type="PANTHER" id="PTHR30563">
    <property type="entry name" value="DNA RECOMBINATION PROTEIN RMUC"/>
    <property type="match status" value="1"/>
</dbReference>
<comment type="similarity">
    <text evidence="2">Belongs to the RmuC family.</text>
</comment>
<dbReference type="PATRIC" id="fig|81035.3.peg.284"/>
<gene>
    <name evidence="7" type="ORF">ABJ99_0241</name>
</gene>
<reference evidence="7 8" key="2">
    <citation type="submission" date="2015-10" db="EMBL/GenBank/DDBJ databases">
        <title>Comparative genomics and high-throughput reverse genetic screens identify a new phytobacterial MAMP and an Arabidopsis receptor required for immune elicitation.</title>
        <authorList>
            <person name="Mott G.A."/>
            <person name="Thakur S."/>
            <person name="Wang P.W."/>
            <person name="Desveaux D."/>
            <person name="Guttman D.S."/>
        </authorList>
    </citation>
    <scope>NUCLEOTIDE SEQUENCE [LARGE SCALE GENOMIC DNA]</scope>
    <source>
        <strain evidence="7 8">0788_9</strain>
    </source>
</reference>
<evidence type="ECO:0000313" key="7">
    <source>
        <dbReference type="EMBL" id="KPC27744.1"/>
    </source>
</evidence>
<dbReference type="EMBL" id="LGLN01000067">
    <property type="protein sequence ID" value="KPC27744.1"/>
    <property type="molecule type" value="Genomic_DNA"/>
</dbReference>
<keyword evidence="6" id="KW-0812">Transmembrane</keyword>
<evidence type="ECO:0000256" key="1">
    <source>
        <dbReference type="ARBA" id="ARBA00003416"/>
    </source>
</evidence>
<evidence type="ECO:0000256" key="2">
    <source>
        <dbReference type="ARBA" id="ARBA00009840"/>
    </source>
</evidence>
<keyword evidence="3 5" id="KW-0175">Coiled coil</keyword>
<feature type="coiled-coil region" evidence="5">
    <location>
        <begin position="272"/>
        <end position="306"/>
    </location>
</feature>
<dbReference type="PANTHER" id="PTHR30563:SF0">
    <property type="entry name" value="DNA RECOMBINATION PROTEIN RMUC"/>
    <property type="match status" value="1"/>
</dbReference>
<dbReference type="RefSeq" id="WP_054086966.1">
    <property type="nucleotide sequence ID" value="NZ_LGLN01000067.1"/>
</dbReference>
<evidence type="ECO:0000256" key="6">
    <source>
        <dbReference type="SAM" id="Phobius"/>
    </source>
</evidence>
<feature type="transmembrane region" description="Helical" evidence="6">
    <location>
        <begin position="6"/>
        <end position="25"/>
    </location>
</feature>
<reference evidence="7 8" key="1">
    <citation type="submission" date="2015-07" db="EMBL/GenBank/DDBJ databases">
        <authorList>
            <person name="Noorani M."/>
        </authorList>
    </citation>
    <scope>NUCLEOTIDE SEQUENCE [LARGE SCALE GENOMIC DNA]</scope>
    <source>
        <strain evidence="7 8">0788_9</strain>
    </source>
</reference>
<evidence type="ECO:0000313" key="8">
    <source>
        <dbReference type="Proteomes" id="UP000037891"/>
    </source>
</evidence>
<organism evidence="7 8">
    <name type="scientific">Pseudomonas syringae pv. cilantro</name>
    <dbReference type="NCBI Taxonomy" id="81035"/>
    <lineage>
        <taxon>Bacteria</taxon>
        <taxon>Pseudomonadati</taxon>
        <taxon>Pseudomonadota</taxon>
        <taxon>Gammaproteobacteria</taxon>
        <taxon>Pseudomonadales</taxon>
        <taxon>Pseudomonadaceae</taxon>
        <taxon>Pseudomonas</taxon>
        <taxon>Pseudomonas syringae</taxon>
    </lineage>
</organism>
<keyword evidence="6" id="KW-0472">Membrane</keyword>
<dbReference type="Pfam" id="PF02646">
    <property type="entry name" value="RmuC"/>
    <property type="match status" value="1"/>
</dbReference>
<dbReference type="AlphaFoldDB" id="A0A0N0X8V6"/>
<dbReference type="InterPro" id="IPR003798">
    <property type="entry name" value="DNA_recombination_RmuC"/>
</dbReference>
<keyword evidence="4" id="KW-0233">DNA recombination</keyword>
<dbReference type="Proteomes" id="UP000037891">
    <property type="component" value="Unassembled WGS sequence"/>
</dbReference>
<dbReference type="GO" id="GO:0006310">
    <property type="term" value="P:DNA recombination"/>
    <property type="evidence" value="ECO:0007669"/>
    <property type="project" value="UniProtKB-KW"/>
</dbReference>
<evidence type="ECO:0008006" key="9">
    <source>
        <dbReference type="Google" id="ProtNLM"/>
    </source>
</evidence>
<sequence>MAQQYFTPALIGLFSLLFLAIGFWISSRIASSRLAQQLAELKAAHQAEHQQLLNDAALTHQREQQLLHEQDEHQRELTIVSEELARQRDVERQLSIQVGELKASLEAEKQRMSDKVEQLTEVTTLAENRSLESNKLRMQVGELRMQVGQGQEQTRQLEELKQTLAQYQIRLEAAQLQLQKQGEQLGQSAEQANQLLELKAAHANSQARLEKAEEEFKKQREQLGQAAEQKEQLDVLRGTLIQRDKELGVVRDELSLAKQGLAEVNMRHARDQHSAAEKLQLLEDNKVQLKQEFQNLANQIFDSKQQSFSEQSRQGLDTLLKPFKDQLDSFRQRVDQVHSDTVQGQSSMKNELVKLMELNAQITTEASNLTKALKGDKKLQGTWGEQKVEMLLEQAGLRKGFEYHREANFKNDEAGNNRPDFVVNLPEGKHIIIDSKMSLVAYTEYVSAETDEDRTKALSAHVLALKNHINGLSDKKYTDLNGINSPDFVFLFMPVEPAYLVAAEHSPGVFQAAYEKRIAIITATTLLPVLRVVSNLWSIQRQNSSTLQLATMASKVYDKLRVFVEKMDKLGNQIASVQKSYNESITTLKGDHGSLTKTVDKFVALGVTVSKRLPASAIGDDEELESELAILPVEGAANT</sequence>
<protein>
    <recommendedName>
        <fullName evidence="9">DNA recombination protein RmuC</fullName>
    </recommendedName>
</protein>
<evidence type="ECO:0000256" key="3">
    <source>
        <dbReference type="ARBA" id="ARBA00023054"/>
    </source>
</evidence>
<evidence type="ECO:0000256" key="4">
    <source>
        <dbReference type="ARBA" id="ARBA00023172"/>
    </source>
</evidence>
<name>A0A0N0X8V6_PSESX</name>
<comment type="function">
    <text evidence="1">Involved in DNA recombination.</text>
</comment>
<comment type="caution">
    <text evidence="7">The sequence shown here is derived from an EMBL/GenBank/DDBJ whole genome shotgun (WGS) entry which is preliminary data.</text>
</comment>
<evidence type="ECO:0000256" key="5">
    <source>
        <dbReference type="SAM" id="Coils"/>
    </source>
</evidence>
<keyword evidence="6" id="KW-1133">Transmembrane helix</keyword>
<proteinExistence type="inferred from homology"/>